<accession>A0ABW2Y8R4</accession>
<dbReference type="EMBL" id="JBHTHQ010000021">
    <property type="protein sequence ID" value="MFD0705208.1"/>
    <property type="molecule type" value="Genomic_DNA"/>
</dbReference>
<name>A0ABW2Y8R4_9BIFI</name>
<dbReference type="RefSeq" id="WP_377939202.1">
    <property type="nucleotide sequence ID" value="NZ_JBHTHQ010000021.1"/>
</dbReference>
<comment type="caution">
    <text evidence="1">The sequence shown here is derived from an EMBL/GenBank/DDBJ whole genome shotgun (WGS) entry which is preliminary data.</text>
</comment>
<dbReference type="Gene3D" id="3.90.1150.30">
    <property type="match status" value="1"/>
</dbReference>
<dbReference type="PANTHER" id="PTHR35145:SF1">
    <property type="entry name" value="CYTOPLASMIC PROTEIN"/>
    <property type="match status" value="1"/>
</dbReference>
<dbReference type="InterPro" id="IPR007351">
    <property type="entry name" value="YjbR"/>
</dbReference>
<evidence type="ECO:0000313" key="2">
    <source>
        <dbReference type="Proteomes" id="UP001597036"/>
    </source>
</evidence>
<dbReference type="Proteomes" id="UP001597036">
    <property type="component" value="Unassembled WGS sequence"/>
</dbReference>
<dbReference type="InterPro" id="IPR038056">
    <property type="entry name" value="YjbR-like_sf"/>
</dbReference>
<protein>
    <submittedName>
        <fullName evidence="1">MmcQ/YjbR family DNA-binding protein</fullName>
    </submittedName>
</protein>
<gene>
    <name evidence="1" type="ORF">ACFQY8_05560</name>
</gene>
<dbReference type="GO" id="GO:0003677">
    <property type="term" value="F:DNA binding"/>
    <property type="evidence" value="ECO:0007669"/>
    <property type="project" value="UniProtKB-KW"/>
</dbReference>
<dbReference type="PANTHER" id="PTHR35145">
    <property type="entry name" value="CYTOPLASMIC PROTEIN-RELATED"/>
    <property type="match status" value="1"/>
</dbReference>
<dbReference type="SUPFAM" id="SSF142906">
    <property type="entry name" value="YjbR-like"/>
    <property type="match status" value="1"/>
</dbReference>
<reference evidence="2" key="1">
    <citation type="journal article" date="2019" name="Int. J. Syst. Evol. Microbiol.">
        <title>The Global Catalogue of Microorganisms (GCM) 10K type strain sequencing project: providing services to taxonomists for standard genome sequencing and annotation.</title>
        <authorList>
            <consortium name="The Broad Institute Genomics Platform"/>
            <consortium name="The Broad Institute Genome Sequencing Center for Infectious Disease"/>
            <person name="Wu L."/>
            <person name="Ma J."/>
        </authorList>
    </citation>
    <scope>NUCLEOTIDE SEQUENCE [LARGE SCALE GENOMIC DNA]</scope>
    <source>
        <strain evidence="2">CCM 8604</strain>
    </source>
</reference>
<proteinExistence type="predicted"/>
<dbReference type="Pfam" id="PF04237">
    <property type="entry name" value="YjbR"/>
    <property type="match status" value="1"/>
</dbReference>
<evidence type="ECO:0000313" key="1">
    <source>
        <dbReference type="EMBL" id="MFD0705208.1"/>
    </source>
</evidence>
<keyword evidence="1" id="KW-0238">DNA-binding</keyword>
<organism evidence="1 2">
    <name type="scientific">Alloscardovia venturai</name>
    <dbReference type="NCBI Taxonomy" id="1769421"/>
    <lineage>
        <taxon>Bacteria</taxon>
        <taxon>Bacillati</taxon>
        <taxon>Actinomycetota</taxon>
        <taxon>Actinomycetes</taxon>
        <taxon>Bifidobacteriales</taxon>
        <taxon>Bifidobacteriaceae</taxon>
        <taxon>Alloscardovia</taxon>
    </lineage>
</organism>
<keyword evidence="2" id="KW-1185">Reference proteome</keyword>
<sequence length="110" mass="12998">MRDFYHARIENPWHKYPAFFIIRHEHGKKWFGLIMAASEYTLGVSDDREKLIDAINIKLDPRDVEFFKDQPGFLPAYHMNKTHWVTVLLNGTVPDETLEELIKTSHDLTE</sequence>
<dbReference type="InterPro" id="IPR058532">
    <property type="entry name" value="YjbR/MT2646/Rv2570-like"/>
</dbReference>